<dbReference type="EMBL" id="JAYWIO010000004">
    <property type="protein sequence ID" value="KAK7267976.1"/>
    <property type="molecule type" value="Genomic_DNA"/>
</dbReference>
<keyword evidence="7" id="KW-0547">Nucleotide-binding</keyword>
<dbReference type="GO" id="GO:0005525">
    <property type="term" value="F:GTP binding"/>
    <property type="evidence" value="ECO:0007669"/>
    <property type="project" value="UniProtKB-KW"/>
</dbReference>
<dbReference type="SMART" id="SM00864">
    <property type="entry name" value="Tubulin"/>
    <property type="match status" value="1"/>
</dbReference>
<evidence type="ECO:0000313" key="15">
    <source>
        <dbReference type="EMBL" id="KAK7267976.1"/>
    </source>
</evidence>
<dbReference type="SUPFAM" id="SSF55307">
    <property type="entry name" value="Tubulin C-terminal domain-like"/>
    <property type="match status" value="1"/>
</dbReference>
<organism evidence="15 16">
    <name type="scientific">Crotalaria pallida</name>
    <name type="common">Smooth rattlebox</name>
    <name type="synonym">Crotalaria striata</name>
    <dbReference type="NCBI Taxonomy" id="3830"/>
    <lineage>
        <taxon>Eukaryota</taxon>
        <taxon>Viridiplantae</taxon>
        <taxon>Streptophyta</taxon>
        <taxon>Embryophyta</taxon>
        <taxon>Tracheophyta</taxon>
        <taxon>Spermatophyta</taxon>
        <taxon>Magnoliopsida</taxon>
        <taxon>eudicotyledons</taxon>
        <taxon>Gunneridae</taxon>
        <taxon>Pentapetalae</taxon>
        <taxon>rosids</taxon>
        <taxon>fabids</taxon>
        <taxon>Fabales</taxon>
        <taxon>Fabaceae</taxon>
        <taxon>Papilionoideae</taxon>
        <taxon>50 kb inversion clade</taxon>
        <taxon>genistoids sensu lato</taxon>
        <taxon>core genistoids</taxon>
        <taxon>Crotalarieae</taxon>
        <taxon>Crotalaria</taxon>
    </lineage>
</organism>
<dbReference type="InterPro" id="IPR003008">
    <property type="entry name" value="Tubulin_FtsZ_GTPase"/>
</dbReference>
<evidence type="ECO:0000256" key="1">
    <source>
        <dbReference type="ARBA" id="ARBA00004470"/>
    </source>
</evidence>
<dbReference type="InterPro" id="IPR036525">
    <property type="entry name" value="Tubulin/FtsZ_GTPase_sf"/>
</dbReference>
<evidence type="ECO:0000256" key="4">
    <source>
        <dbReference type="ARBA" id="ARBA00022528"/>
    </source>
</evidence>
<keyword evidence="8" id="KW-0809">Transit peptide</keyword>
<evidence type="ECO:0008006" key="17">
    <source>
        <dbReference type="Google" id="ProtNLM"/>
    </source>
</evidence>
<evidence type="ECO:0000256" key="11">
    <source>
        <dbReference type="ARBA" id="ARBA00023136"/>
    </source>
</evidence>
<proteinExistence type="inferred from homology"/>
<dbReference type="GO" id="GO:0042802">
    <property type="term" value="F:identical protein binding"/>
    <property type="evidence" value="ECO:0007669"/>
    <property type="project" value="UniProtKB-ARBA"/>
</dbReference>
<evidence type="ECO:0000256" key="10">
    <source>
        <dbReference type="ARBA" id="ARBA00023134"/>
    </source>
</evidence>
<dbReference type="FunFam" id="3.40.50.1440:FF:000001">
    <property type="entry name" value="Cell division protein FtsZ"/>
    <property type="match status" value="1"/>
</dbReference>
<dbReference type="AlphaFoldDB" id="A0AAN9F4Z8"/>
<evidence type="ECO:0000259" key="14">
    <source>
        <dbReference type="SMART" id="SM00865"/>
    </source>
</evidence>
<evidence type="ECO:0000256" key="8">
    <source>
        <dbReference type="ARBA" id="ARBA00022946"/>
    </source>
</evidence>
<sequence>MATCVPTNLAPSNTRNSARVLTENNCPRRAFFMKMHKDKYGFSGSIQKLGLVQVRCAANSHSVSPYNNQDPFLDLHPEVTMLRGERRNDSSDEDLSESLGVSSSPSSYNAAKIKVIGVGGGGSNAVNRMIGSSMNGVEFWIVNTDVQAMRMSPVFPENRLQIGRELTRGLGAGGNPETGMNAAKESRESIEEAVYGADMVFVTAGMGGGTGTGGAPVIAGVSKSMGILTVGIVTTPFSFEGRKRAIQAQEGITALRDNVDTLIVIPNDKLLTAVSQSTPVTEAFNLADDTLRQGVRGISDIVTIPGLVNVDFADVRTIMANAGSSLMGIGTATGKSRARDAALNAIQSPLLDIGIERATGIVWNITGGNDLTLFEVNAAAEVIYDLVDPTANLIFGAVIDPSLSGQVSITLIATGFKRQEESERRPLQASQITQGETSIGINRRSSSFTDGSLVEIPEFLKKKGRSRYPRA</sequence>
<dbReference type="InterPro" id="IPR020805">
    <property type="entry name" value="Cell_div_FtsZ_CS"/>
</dbReference>
<dbReference type="InterPro" id="IPR045061">
    <property type="entry name" value="FtsZ/CetZ"/>
</dbReference>
<dbReference type="PRINTS" id="PR00423">
    <property type="entry name" value="CELLDVISFTSZ"/>
</dbReference>
<dbReference type="PANTHER" id="PTHR30314">
    <property type="entry name" value="CELL DIVISION PROTEIN FTSZ-RELATED"/>
    <property type="match status" value="1"/>
</dbReference>
<dbReference type="GO" id="GO:0070938">
    <property type="term" value="C:contractile ring"/>
    <property type="evidence" value="ECO:0007669"/>
    <property type="project" value="UniProtKB-ARBA"/>
</dbReference>
<dbReference type="Pfam" id="PF00091">
    <property type="entry name" value="Tubulin"/>
    <property type="match status" value="1"/>
</dbReference>
<feature type="compositionally biased region" description="Low complexity" evidence="12">
    <location>
        <begin position="97"/>
        <end position="106"/>
    </location>
</feature>
<dbReference type="InterPro" id="IPR000158">
    <property type="entry name" value="Cell_div_FtsZ"/>
</dbReference>
<dbReference type="Gene3D" id="3.30.1330.20">
    <property type="entry name" value="Tubulin/FtsZ, C-terminal domain"/>
    <property type="match status" value="1"/>
</dbReference>
<feature type="compositionally biased region" description="Polar residues" evidence="12">
    <location>
        <begin position="428"/>
        <end position="445"/>
    </location>
</feature>
<dbReference type="PROSITE" id="PS01135">
    <property type="entry name" value="FTSZ_2"/>
    <property type="match status" value="1"/>
</dbReference>
<dbReference type="InterPro" id="IPR008280">
    <property type="entry name" value="Tub_FtsZ_C"/>
</dbReference>
<keyword evidence="11" id="KW-0472">Membrane</keyword>
<dbReference type="FunFam" id="3.30.1330.20:FF:000007">
    <property type="entry name" value="Cell division protein ftsZ, putative"/>
    <property type="match status" value="1"/>
</dbReference>
<evidence type="ECO:0000256" key="7">
    <source>
        <dbReference type="ARBA" id="ARBA00022741"/>
    </source>
</evidence>
<dbReference type="SUPFAM" id="SSF52490">
    <property type="entry name" value="Tubulin nucleotide-binding domain-like"/>
    <property type="match status" value="1"/>
</dbReference>
<keyword evidence="4" id="KW-0150">Chloroplast</keyword>
<reference evidence="15 16" key="1">
    <citation type="submission" date="2024-01" db="EMBL/GenBank/DDBJ databases">
        <title>The genomes of 5 underutilized Papilionoideae crops provide insights into root nodulation and disease resistanc.</title>
        <authorList>
            <person name="Yuan L."/>
        </authorList>
    </citation>
    <scope>NUCLEOTIDE SEQUENCE [LARGE SCALE GENOMIC DNA]</scope>
    <source>
        <strain evidence="15">ZHUSHIDOU_FW_LH</strain>
        <tissue evidence="15">Leaf</tissue>
    </source>
</reference>
<dbReference type="SMART" id="SM00865">
    <property type="entry name" value="Tubulin_C"/>
    <property type="match status" value="1"/>
</dbReference>
<evidence type="ECO:0000256" key="12">
    <source>
        <dbReference type="SAM" id="MobiDB-lite"/>
    </source>
</evidence>
<dbReference type="InterPro" id="IPR037103">
    <property type="entry name" value="Tubulin/FtsZ-like_C"/>
</dbReference>
<dbReference type="NCBIfam" id="TIGR00065">
    <property type="entry name" value="ftsZ"/>
    <property type="match status" value="1"/>
</dbReference>
<dbReference type="HAMAP" id="MF_00909">
    <property type="entry name" value="FtsZ"/>
    <property type="match status" value="1"/>
</dbReference>
<accession>A0AAN9F4Z8</accession>
<dbReference type="GO" id="GO:0009570">
    <property type="term" value="C:chloroplast stroma"/>
    <property type="evidence" value="ECO:0007669"/>
    <property type="project" value="UniProtKB-SubCell"/>
</dbReference>
<feature type="domain" description="Tubulin/FtsZ GTPase" evidence="13">
    <location>
        <begin position="112"/>
        <end position="306"/>
    </location>
</feature>
<keyword evidence="6" id="KW-0934">Plastid</keyword>
<protein>
    <recommendedName>
        <fullName evidence="17">Cell division protein FtsZ</fullName>
    </recommendedName>
</protein>
<dbReference type="Pfam" id="PF12327">
    <property type="entry name" value="FtsZ_C"/>
    <property type="match status" value="1"/>
</dbReference>
<dbReference type="PANTHER" id="PTHR30314:SF30">
    <property type="entry name" value="CELL DIVISION FTSZ-LIKE PROTEIN"/>
    <property type="match status" value="1"/>
</dbReference>
<comment type="similarity">
    <text evidence="3">Belongs to the FtsZ family.</text>
</comment>
<dbReference type="GO" id="GO:0009535">
    <property type="term" value="C:chloroplast thylakoid membrane"/>
    <property type="evidence" value="ECO:0007669"/>
    <property type="project" value="UniProtKB-SubCell"/>
</dbReference>
<dbReference type="InterPro" id="IPR024757">
    <property type="entry name" value="FtsZ_C"/>
</dbReference>
<dbReference type="InterPro" id="IPR018316">
    <property type="entry name" value="Tubulin/FtsZ_2-layer-sand-dom"/>
</dbReference>
<evidence type="ECO:0000256" key="5">
    <source>
        <dbReference type="ARBA" id="ARBA00022553"/>
    </source>
</evidence>
<dbReference type="Proteomes" id="UP001372338">
    <property type="component" value="Unassembled WGS sequence"/>
</dbReference>
<dbReference type="CDD" id="cd02201">
    <property type="entry name" value="FtsZ_type1"/>
    <property type="match status" value="1"/>
</dbReference>
<dbReference type="GO" id="GO:0010020">
    <property type="term" value="P:chloroplast fission"/>
    <property type="evidence" value="ECO:0007669"/>
    <property type="project" value="UniProtKB-ARBA"/>
</dbReference>
<keyword evidence="10" id="KW-0342">GTP-binding</keyword>
<evidence type="ECO:0000256" key="2">
    <source>
        <dbReference type="ARBA" id="ARBA00004525"/>
    </source>
</evidence>
<dbReference type="Gene3D" id="3.40.50.1440">
    <property type="entry name" value="Tubulin/FtsZ, GTPase domain"/>
    <property type="match status" value="1"/>
</dbReference>
<evidence type="ECO:0000259" key="13">
    <source>
        <dbReference type="SMART" id="SM00864"/>
    </source>
</evidence>
<feature type="region of interest" description="Disordered" evidence="12">
    <location>
        <begin position="85"/>
        <end position="106"/>
    </location>
</feature>
<keyword evidence="16" id="KW-1185">Reference proteome</keyword>
<keyword evidence="9" id="KW-0793">Thylakoid</keyword>
<gene>
    <name evidence="15" type="ORF">RIF29_20657</name>
</gene>
<comment type="subcellular location">
    <subcellularLocation>
        <location evidence="1">Plastid</location>
        <location evidence="1">Chloroplast stroma</location>
    </subcellularLocation>
    <subcellularLocation>
        <location evidence="2">Plastid</location>
        <location evidence="2">Chloroplast thylakoid membrane</location>
        <topology evidence="2">Peripheral membrane protein</topology>
    </subcellularLocation>
</comment>
<keyword evidence="5" id="KW-0597">Phosphoprotein</keyword>
<dbReference type="GO" id="GO:0003924">
    <property type="term" value="F:GTPase activity"/>
    <property type="evidence" value="ECO:0007669"/>
    <property type="project" value="InterPro"/>
</dbReference>
<name>A0AAN9F4Z8_CROPI</name>
<feature type="region of interest" description="Disordered" evidence="12">
    <location>
        <begin position="422"/>
        <end position="445"/>
    </location>
</feature>
<evidence type="ECO:0000256" key="3">
    <source>
        <dbReference type="ARBA" id="ARBA00009690"/>
    </source>
</evidence>
<evidence type="ECO:0000256" key="6">
    <source>
        <dbReference type="ARBA" id="ARBA00022640"/>
    </source>
</evidence>
<evidence type="ECO:0000313" key="16">
    <source>
        <dbReference type="Proteomes" id="UP001372338"/>
    </source>
</evidence>
<comment type="caution">
    <text evidence="15">The sequence shown here is derived from an EMBL/GenBank/DDBJ whole genome shotgun (WGS) entry which is preliminary data.</text>
</comment>
<evidence type="ECO:0000256" key="9">
    <source>
        <dbReference type="ARBA" id="ARBA00023078"/>
    </source>
</evidence>
<feature type="domain" description="Tubulin/FtsZ 2-layer sandwich" evidence="14">
    <location>
        <begin position="308"/>
        <end position="425"/>
    </location>
</feature>